<evidence type="ECO:0000313" key="8">
    <source>
        <dbReference type="EMBL" id="KAF6363073.1"/>
    </source>
</evidence>
<dbReference type="EMBL" id="JACAGB010000005">
    <property type="protein sequence ID" value="KAF6363073.1"/>
    <property type="molecule type" value="Genomic_DNA"/>
</dbReference>
<evidence type="ECO:0000256" key="2">
    <source>
        <dbReference type="ARBA" id="ARBA00018059"/>
    </source>
</evidence>
<keyword evidence="5" id="KW-0648">Protein biosynthesis</keyword>
<dbReference type="GO" id="GO:0005092">
    <property type="term" value="F:GDP-dissociation inhibitor activity"/>
    <property type="evidence" value="ECO:0007669"/>
    <property type="project" value="TreeGrafter"/>
</dbReference>
<name>A0A7J7YM53_PIPKU</name>
<dbReference type="Pfam" id="PF01873">
    <property type="entry name" value="eIF-5_eIF-2B"/>
    <property type="match status" value="1"/>
</dbReference>
<sequence>MPDQFHRCKMPRLIAKGEGKANAITTVISNMVDIAKALNWPPIYLTKYFDCELGAQIQFDVKNDHYVVNGSSEVNKLQDMLAGFFIKLGLCPVCENLETELHVKRKTQTTDLLDVKVTGPLLSTEVLSNEKIKEQMKKCRGHFLRFCHNHKKAQRCLLHGLERVEAMLQAQLISKVPHNLKEMYDADLLV</sequence>
<dbReference type="InterPro" id="IPR002735">
    <property type="entry name" value="Transl_init_fac_IF2/IF5_dom"/>
</dbReference>
<evidence type="ECO:0000256" key="5">
    <source>
        <dbReference type="ARBA" id="ARBA00022917"/>
    </source>
</evidence>
<evidence type="ECO:0000313" key="9">
    <source>
        <dbReference type="Proteomes" id="UP000558488"/>
    </source>
</evidence>
<dbReference type="GO" id="GO:0071074">
    <property type="term" value="F:eukaryotic initiation factor eIF2 binding"/>
    <property type="evidence" value="ECO:0007669"/>
    <property type="project" value="TreeGrafter"/>
</dbReference>
<dbReference type="GO" id="GO:0001732">
    <property type="term" value="P:formation of cytoplasmic translation initiation complex"/>
    <property type="evidence" value="ECO:0007669"/>
    <property type="project" value="TreeGrafter"/>
</dbReference>
<comment type="caution">
    <text evidence="8">The sequence shown here is derived from an EMBL/GenBank/DDBJ whole genome shotgun (WGS) entry which is preliminary data.</text>
</comment>
<keyword evidence="3" id="KW-0396">Initiation factor</keyword>
<dbReference type="InterPro" id="IPR016189">
    <property type="entry name" value="Transl_init_fac_IF2/IF5_N"/>
</dbReference>
<organism evidence="8 9">
    <name type="scientific">Pipistrellus kuhlii</name>
    <name type="common">Kuhl's pipistrelle</name>
    <dbReference type="NCBI Taxonomy" id="59472"/>
    <lineage>
        <taxon>Eukaryota</taxon>
        <taxon>Metazoa</taxon>
        <taxon>Chordata</taxon>
        <taxon>Craniata</taxon>
        <taxon>Vertebrata</taxon>
        <taxon>Euteleostomi</taxon>
        <taxon>Mammalia</taxon>
        <taxon>Eutheria</taxon>
        <taxon>Laurasiatheria</taxon>
        <taxon>Chiroptera</taxon>
        <taxon>Yangochiroptera</taxon>
        <taxon>Vespertilionidae</taxon>
        <taxon>Pipistrellus</taxon>
    </lineage>
</organism>
<dbReference type="InterPro" id="IPR003307">
    <property type="entry name" value="W2_domain"/>
</dbReference>
<dbReference type="GO" id="GO:0005829">
    <property type="term" value="C:cytosol"/>
    <property type="evidence" value="ECO:0007669"/>
    <property type="project" value="TreeGrafter"/>
</dbReference>
<evidence type="ECO:0000256" key="3">
    <source>
        <dbReference type="ARBA" id="ARBA00022540"/>
    </source>
</evidence>
<keyword evidence="9" id="KW-1185">Reference proteome</keyword>
<evidence type="ECO:0000259" key="7">
    <source>
        <dbReference type="PROSITE" id="PS51363"/>
    </source>
</evidence>
<dbReference type="FunFam" id="3.30.30.170:FF:000002">
    <property type="entry name" value="Eukaryotic translation initiation factor 5"/>
    <property type="match status" value="1"/>
</dbReference>
<dbReference type="AlphaFoldDB" id="A0A7J7YM53"/>
<dbReference type="InterPro" id="IPR016024">
    <property type="entry name" value="ARM-type_fold"/>
</dbReference>
<dbReference type="PANTHER" id="PTHR23001:SF7">
    <property type="entry name" value="EUKARYOTIC TRANSLATION INITIATION FACTOR 5"/>
    <property type="match status" value="1"/>
</dbReference>
<dbReference type="Gene3D" id="3.30.30.170">
    <property type="match status" value="1"/>
</dbReference>
<dbReference type="SUPFAM" id="SSF48371">
    <property type="entry name" value="ARM repeat"/>
    <property type="match status" value="1"/>
</dbReference>
<reference evidence="8 9" key="1">
    <citation type="journal article" date="2020" name="Nature">
        <title>Six reference-quality genomes reveal evolution of bat adaptations.</title>
        <authorList>
            <person name="Jebb D."/>
            <person name="Huang Z."/>
            <person name="Pippel M."/>
            <person name="Hughes G.M."/>
            <person name="Lavrichenko K."/>
            <person name="Devanna P."/>
            <person name="Winkler S."/>
            <person name="Jermiin L.S."/>
            <person name="Skirmuntt E.C."/>
            <person name="Katzourakis A."/>
            <person name="Burkitt-Gray L."/>
            <person name="Ray D.A."/>
            <person name="Sullivan K.A.M."/>
            <person name="Roscito J.G."/>
            <person name="Kirilenko B.M."/>
            <person name="Davalos L.M."/>
            <person name="Corthals A.P."/>
            <person name="Power M.L."/>
            <person name="Jones G."/>
            <person name="Ransome R.D."/>
            <person name="Dechmann D.K.N."/>
            <person name="Locatelli A.G."/>
            <person name="Puechmaille S.J."/>
            <person name="Fedrigo O."/>
            <person name="Jarvis E.D."/>
            <person name="Hiller M."/>
            <person name="Vernes S.C."/>
            <person name="Myers E.W."/>
            <person name="Teeling E.C."/>
        </authorList>
    </citation>
    <scope>NUCLEOTIDE SEQUENCE [LARGE SCALE GENOMIC DNA]</scope>
    <source>
        <strain evidence="8">MPipKuh1</strain>
        <tissue evidence="8">Flight muscle</tissue>
    </source>
</reference>
<comment type="similarity">
    <text evidence="1">Belongs to the eIF-2-beta/eIF-5 family.</text>
</comment>
<evidence type="ECO:0000256" key="6">
    <source>
        <dbReference type="ARBA" id="ARBA00023134"/>
    </source>
</evidence>
<proteinExistence type="inferred from homology"/>
<dbReference type="InterPro" id="IPR045196">
    <property type="entry name" value="IF2/IF5"/>
</dbReference>
<dbReference type="SUPFAM" id="SSF100966">
    <property type="entry name" value="Translation initiation factor 2 beta, aIF2beta, N-terminal domain"/>
    <property type="match status" value="1"/>
</dbReference>
<dbReference type="Proteomes" id="UP000558488">
    <property type="component" value="Unassembled WGS sequence"/>
</dbReference>
<evidence type="ECO:0000256" key="1">
    <source>
        <dbReference type="ARBA" id="ARBA00010397"/>
    </source>
</evidence>
<feature type="domain" description="W2" evidence="7">
    <location>
        <begin position="67"/>
        <end position="190"/>
    </location>
</feature>
<accession>A0A7J7YM53</accession>
<keyword evidence="6" id="KW-0342">GTP-binding</keyword>
<evidence type="ECO:0000256" key="4">
    <source>
        <dbReference type="ARBA" id="ARBA00022741"/>
    </source>
</evidence>
<dbReference type="Gene3D" id="1.25.40.180">
    <property type="match status" value="1"/>
</dbReference>
<dbReference type="SMART" id="SM00653">
    <property type="entry name" value="eIF2B_5"/>
    <property type="match status" value="1"/>
</dbReference>
<protein>
    <recommendedName>
        <fullName evidence="2">Eukaryotic translation initiation factor 5</fullName>
    </recommendedName>
</protein>
<dbReference type="PANTHER" id="PTHR23001">
    <property type="entry name" value="EUKARYOTIC TRANSLATION INITIATION FACTOR"/>
    <property type="match status" value="1"/>
</dbReference>
<dbReference type="PROSITE" id="PS51363">
    <property type="entry name" value="W2"/>
    <property type="match status" value="1"/>
</dbReference>
<gene>
    <name evidence="8" type="ORF">mPipKuh1_010071</name>
</gene>
<dbReference type="GO" id="GO:0003743">
    <property type="term" value="F:translation initiation factor activity"/>
    <property type="evidence" value="ECO:0007669"/>
    <property type="project" value="UniProtKB-KW"/>
</dbReference>
<keyword evidence="4" id="KW-0547">Nucleotide-binding</keyword>
<dbReference type="GO" id="GO:0005525">
    <property type="term" value="F:GTP binding"/>
    <property type="evidence" value="ECO:0007669"/>
    <property type="project" value="UniProtKB-KW"/>
</dbReference>